<evidence type="ECO:0000256" key="1">
    <source>
        <dbReference type="ARBA" id="ARBA00001971"/>
    </source>
</evidence>
<proteinExistence type="inferred from homology"/>
<keyword evidence="5 7" id="KW-0408">Iron</keyword>
<dbReference type="PROSITE" id="PS00086">
    <property type="entry name" value="CYTOCHROME_P450"/>
    <property type="match status" value="1"/>
</dbReference>
<evidence type="ECO:0000256" key="3">
    <source>
        <dbReference type="ARBA" id="ARBA00022723"/>
    </source>
</evidence>
<evidence type="ECO:0000256" key="6">
    <source>
        <dbReference type="ARBA" id="ARBA00023033"/>
    </source>
</evidence>
<keyword evidence="11" id="KW-1185">Reference proteome</keyword>
<dbReference type="Gene3D" id="1.10.630.10">
    <property type="entry name" value="Cytochrome P450"/>
    <property type="match status" value="1"/>
</dbReference>
<dbReference type="Pfam" id="PF00067">
    <property type="entry name" value="p450"/>
    <property type="match status" value="1"/>
</dbReference>
<dbReference type="GO" id="GO:0005506">
    <property type="term" value="F:iron ion binding"/>
    <property type="evidence" value="ECO:0007669"/>
    <property type="project" value="InterPro"/>
</dbReference>
<gene>
    <name evidence="10" type="ORF">BDV28DRAFT_158397</name>
</gene>
<reference evidence="11" key="1">
    <citation type="submission" date="2019-04" db="EMBL/GenBank/DDBJ databases">
        <title>Friends and foes A comparative genomics studyof 23 Aspergillus species from section Flavi.</title>
        <authorList>
            <consortium name="DOE Joint Genome Institute"/>
            <person name="Kjaerbolling I."/>
            <person name="Vesth T."/>
            <person name="Frisvad J.C."/>
            <person name="Nybo J.L."/>
            <person name="Theobald S."/>
            <person name="Kildgaard S."/>
            <person name="Isbrandt T."/>
            <person name="Kuo A."/>
            <person name="Sato A."/>
            <person name="Lyhne E.K."/>
            <person name="Kogle M.E."/>
            <person name="Wiebenga A."/>
            <person name="Kun R.S."/>
            <person name="Lubbers R.J."/>
            <person name="Makela M.R."/>
            <person name="Barry K."/>
            <person name="Chovatia M."/>
            <person name="Clum A."/>
            <person name="Daum C."/>
            <person name="Haridas S."/>
            <person name="He G."/>
            <person name="LaButti K."/>
            <person name="Lipzen A."/>
            <person name="Mondo S."/>
            <person name="Riley R."/>
            <person name="Salamov A."/>
            <person name="Simmons B.A."/>
            <person name="Magnuson J.K."/>
            <person name="Henrissat B."/>
            <person name="Mortensen U.H."/>
            <person name="Larsen T.O."/>
            <person name="Devries R.P."/>
            <person name="Grigoriev I.V."/>
            <person name="Machida M."/>
            <person name="Baker S.E."/>
            <person name="Andersen M.R."/>
        </authorList>
    </citation>
    <scope>NUCLEOTIDE SEQUENCE [LARGE SCALE GENOMIC DNA]</scope>
    <source>
        <strain evidence="11">CBS 553.77</strain>
    </source>
</reference>
<protein>
    <submittedName>
        <fullName evidence="10">Elymoclavine monooxygenase</fullName>
    </submittedName>
</protein>
<dbReference type="InterPro" id="IPR002401">
    <property type="entry name" value="Cyt_P450_E_grp-I"/>
</dbReference>
<dbReference type="InterPro" id="IPR017972">
    <property type="entry name" value="Cyt_P450_CS"/>
</dbReference>
<name>A0A5N6Z4E3_9EURO</name>
<dbReference type="GO" id="GO:0016705">
    <property type="term" value="F:oxidoreductase activity, acting on paired donors, with incorporation or reduction of molecular oxygen"/>
    <property type="evidence" value="ECO:0007669"/>
    <property type="project" value="InterPro"/>
</dbReference>
<evidence type="ECO:0000256" key="8">
    <source>
        <dbReference type="RuleBase" id="RU000461"/>
    </source>
</evidence>
<dbReference type="InterPro" id="IPR050121">
    <property type="entry name" value="Cytochrome_P450_monoxygenase"/>
</dbReference>
<dbReference type="PANTHER" id="PTHR24305:SF234">
    <property type="entry name" value="CYTOCHROME P450"/>
    <property type="match status" value="1"/>
</dbReference>
<sequence length="501" mass="56812">MVLNVPTLPWLPPFAIAWLTALLIPLGVIIVRRLYIHPLRNVPGPWLAAVSDGYAFYYNFIREGGYSRRILELHREYESEIIRIGPNQVHVNNLDFFEEVFRIGSKYSKDPSFYRHFGGLDGMLHPGDVRIYRNHISSLYSARSADGLVPRLLLELRTIAARLQRNVQTGDAVNIQRMFRTLSADMILQILFPQDVNLFECEGYHPFLKAFDLIMTKTWLMLTYPVVGMVLGLIPGGSYTTLKSAMDEFTTYCEGWAKDAQRLRSARTQPERDSHLTRYLDIDPMHQEKVHVVPHPLQDIFNFLAGGSDTTAYSTSCAVHYLLSSPGVLASLQTELDASAPFIREDFDHKRIQRLPYLNAVVKETLRLSNPVPGCLPRTVPVGGTRLGSVDLPAGTAVSVSLLSVQQNPQLFPQPQTFRPERWLGDEGKAIEKWNVAFSRGPRQCIGTNIAYLELHCGLAYLFSHFEFALAEPGKKLEWVDRFVAANTEDVKVRLVRDRWA</sequence>
<evidence type="ECO:0000256" key="2">
    <source>
        <dbReference type="ARBA" id="ARBA00010617"/>
    </source>
</evidence>
<evidence type="ECO:0000256" key="5">
    <source>
        <dbReference type="ARBA" id="ARBA00023004"/>
    </source>
</evidence>
<evidence type="ECO:0000313" key="10">
    <source>
        <dbReference type="EMBL" id="KAE8351816.1"/>
    </source>
</evidence>
<feature type="transmembrane region" description="Helical" evidence="9">
    <location>
        <begin position="12"/>
        <end position="31"/>
    </location>
</feature>
<dbReference type="SUPFAM" id="SSF48264">
    <property type="entry name" value="Cytochrome P450"/>
    <property type="match status" value="1"/>
</dbReference>
<keyword evidence="7 8" id="KW-0349">Heme</keyword>
<evidence type="ECO:0000313" key="11">
    <source>
        <dbReference type="Proteomes" id="UP000327118"/>
    </source>
</evidence>
<dbReference type="GO" id="GO:0020037">
    <property type="term" value="F:heme binding"/>
    <property type="evidence" value="ECO:0007669"/>
    <property type="project" value="InterPro"/>
</dbReference>
<dbReference type="PANTHER" id="PTHR24305">
    <property type="entry name" value="CYTOCHROME P450"/>
    <property type="match status" value="1"/>
</dbReference>
<evidence type="ECO:0000256" key="9">
    <source>
        <dbReference type="SAM" id="Phobius"/>
    </source>
</evidence>
<keyword evidence="9" id="KW-1133">Transmembrane helix</keyword>
<dbReference type="EMBL" id="ML739153">
    <property type="protein sequence ID" value="KAE8351816.1"/>
    <property type="molecule type" value="Genomic_DNA"/>
</dbReference>
<keyword evidence="9" id="KW-0812">Transmembrane</keyword>
<dbReference type="CDD" id="cd11062">
    <property type="entry name" value="CYP58-like"/>
    <property type="match status" value="1"/>
</dbReference>
<keyword evidence="6 8" id="KW-0503">Monooxygenase</keyword>
<keyword evidence="3 7" id="KW-0479">Metal-binding</keyword>
<dbReference type="GO" id="GO:0004497">
    <property type="term" value="F:monooxygenase activity"/>
    <property type="evidence" value="ECO:0007669"/>
    <property type="project" value="UniProtKB-KW"/>
</dbReference>
<dbReference type="OrthoDB" id="3945418at2759"/>
<comment type="cofactor">
    <cofactor evidence="1 7">
        <name>heme</name>
        <dbReference type="ChEBI" id="CHEBI:30413"/>
    </cofactor>
</comment>
<dbReference type="Proteomes" id="UP000327118">
    <property type="component" value="Unassembled WGS sequence"/>
</dbReference>
<dbReference type="InterPro" id="IPR036396">
    <property type="entry name" value="Cyt_P450_sf"/>
</dbReference>
<keyword evidence="4 8" id="KW-0560">Oxidoreductase</keyword>
<dbReference type="PRINTS" id="PR00463">
    <property type="entry name" value="EP450I"/>
</dbReference>
<feature type="transmembrane region" description="Helical" evidence="9">
    <location>
        <begin position="219"/>
        <end position="239"/>
    </location>
</feature>
<accession>A0A5N6Z4E3</accession>
<dbReference type="InterPro" id="IPR001128">
    <property type="entry name" value="Cyt_P450"/>
</dbReference>
<organism evidence="10 11">
    <name type="scientific">Aspergillus coremiiformis</name>
    <dbReference type="NCBI Taxonomy" id="138285"/>
    <lineage>
        <taxon>Eukaryota</taxon>
        <taxon>Fungi</taxon>
        <taxon>Dikarya</taxon>
        <taxon>Ascomycota</taxon>
        <taxon>Pezizomycotina</taxon>
        <taxon>Eurotiomycetes</taxon>
        <taxon>Eurotiomycetidae</taxon>
        <taxon>Eurotiales</taxon>
        <taxon>Aspergillaceae</taxon>
        <taxon>Aspergillus</taxon>
        <taxon>Aspergillus subgen. Circumdati</taxon>
    </lineage>
</organism>
<comment type="similarity">
    <text evidence="2 8">Belongs to the cytochrome P450 family.</text>
</comment>
<evidence type="ECO:0000256" key="4">
    <source>
        <dbReference type="ARBA" id="ARBA00023002"/>
    </source>
</evidence>
<keyword evidence="9" id="KW-0472">Membrane</keyword>
<dbReference type="AlphaFoldDB" id="A0A5N6Z4E3"/>
<feature type="binding site" description="axial binding residue" evidence="7">
    <location>
        <position position="445"/>
    </location>
    <ligand>
        <name>heme</name>
        <dbReference type="ChEBI" id="CHEBI:30413"/>
    </ligand>
    <ligandPart>
        <name>Fe</name>
        <dbReference type="ChEBI" id="CHEBI:18248"/>
    </ligandPart>
</feature>
<dbReference type="PRINTS" id="PR00385">
    <property type="entry name" value="P450"/>
</dbReference>
<evidence type="ECO:0000256" key="7">
    <source>
        <dbReference type="PIRSR" id="PIRSR602401-1"/>
    </source>
</evidence>